<dbReference type="PROSITE" id="PS00626">
    <property type="entry name" value="RCC1_2"/>
    <property type="match status" value="3"/>
</dbReference>
<evidence type="ECO:0000256" key="2">
    <source>
        <dbReference type="ARBA" id="ARBA00022737"/>
    </source>
</evidence>
<evidence type="ECO:0000256" key="6">
    <source>
        <dbReference type="SAM" id="MobiDB-lite"/>
    </source>
</evidence>
<dbReference type="Pfam" id="PF00632">
    <property type="entry name" value="HECT"/>
    <property type="match status" value="1"/>
</dbReference>
<dbReference type="InterPro" id="IPR003877">
    <property type="entry name" value="SPRY_dom"/>
</dbReference>
<evidence type="ECO:0000259" key="7">
    <source>
        <dbReference type="PROSITE" id="PS50030"/>
    </source>
</evidence>
<dbReference type="Gene3D" id="2.60.120.920">
    <property type="match status" value="1"/>
</dbReference>
<feature type="domain" description="UBA" evidence="7">
    <location>
        <begin position="3228"/>
        <end position="3276"/>
    </location>
</feature>
<dbReference type="InterPro" id="IPR001870">
    <property type="entry name" value="B30.2/SPRY"/>
</dbReference>
<organism evidence="10 11">
    <name type="scientific">Lagenidium giganteum</name>
    <dbReference type="NCBI Taxonomy" id="4803"/>
    <lineage>
        <taxon>Eukaryota</taxon>
        <taxon>Sar</taxon>
        <taxon>Stramenopiles</taxon>
        <taxon>Oomycota</taxon>
        <taxon>Peronosporomycetes</taxon>
        <taxon>Pythiales</taxon>
        <taxon>Pythiaceae</taxon>
    </lineage>
</organism>
<dbReference type="PROSITE" id="PS50012">
    <property type="entry name" value="RCC1_3"/>
    <property type="match status" value="7"/>
</dbReference>
<keyword evidence="11" id="KW-1185">Reference proteome</keyword>
<feature type="region of interest" description="Disordered" evidence="6">
    <location>
        <begin position="19"/>
        <end position="56"/>
    </location>
</feature>
<feature type="region of interest" description="Disordered" evidence="6">
    <location>
        <begin position="4624"/>
        <end position="4673"/>
    </location>
</feature>
<evidence type="ECO:0000256" key="1">
    <source>
        <dbReference type="ARBA" id="ARBA00022658"/>
    </source>
</evidence>
<dbReference type="InterPro" id="IPR015940">
    <property type="entry name" value="UBA"/>
</dbReference>
<dbReference type="InterPro" id="IPR041969">
    <property type="entry name" value="VP13D_UBA"/>
</dbReference>
<dbReference type="PRINTS" id="PR00633">
    <property type="entry name" value="RCCNDNSATION"/>
</dbReference>
<dbReference type="Gene3D" id="2.60.120.200">
    <property type="match status" value="1"/>
</dbReference>
<sequence>MQFIDESCREELPFNSEVANDAMGQPSSTSRPPAHGGSGHGASASHGHAGPGTAPTRRLDLRWSRLTLDQLDDEDFLLKQHRRLENVAGARYVHQAEAGHSAGQQRNFGLFLQTTRAAMQQQRHWRLGQEPLGAAQGLEDQDAEVAAGNVNGSGASPEAMEEKKRQRKEQELFNALYVLGDLAHPELAAVMYFKLKEALVASLTSDTEPYHALLRLRSHILQNMLDATLMQQQQWRNLEQRLASHMDALAKTPPPAVALSTAAAKRRNSLSSGATMDAAAASASMTSFVASKPKDKVVREACVAVQAVLTLLDGLLDSMTGTETQRHEFLNVLVPLVQGLPALSLAPRAGMTSPSTSGGNAVPAPAISNAPPEAIALLDRLQAFLLELCPAMSTERINPTSPKLVIYNSSPPEGNMQCRSSAINCLIHLAAARASVSDFLLAVRVLLGASESDNGREMSPLAVAASLTSSMPLLKTTKNADIAGGDDPDQNAFDDTTPRPRDINSVLDKGIKSARLRTESTTMPSKVDLDTVTPSQELLHQVKRKGLPKSFIPKTMGTNSITVNLAHRGTNAHPNISIPPNKNRTKEEYKEILLNGSLTLSLDLSMHESSREHTLITSRGDQPFLTARCPKFQSLNIETVLRDLDLVKAADPTKASLTKISHPSATADAGVLPGDEESEDREVWSCGQNSYGELGHGDTTTRKSFERIEALQRKDIVQVCAGNEHTIALGGDGVVYTCGYNDNGQCGQGVTTRIPHMTEVQKLGESPIAQVHAYNGCEHTVLITQEGRAASCGYNYRGQLGHGNTTSESFPKMMRSLEGKVVRLVSCSYYHTILTCESGGREFVYTFGRNDYGQLGQNDAIDRKVPQLVEAMNDHQIASVACGQYHTMLVTSSGKVFGFGKNDYGQLGVESVENQLLPVQVKSGLERQVGMEVRCGYYHTIVLCGGAHLFGFGRNDYGQLGLGRSTATAAANMQLQQQRFSLPQLIEELDGKEVVRFACGCYHTVVVCESGLIYVFGRNNHGQLGTGDTNERLYPFPIDDFLGKRVAMVAAGFYHTIVLTGGKEEEKPDQSVENELGDDSKADSANEKINHLLILSNPLVRQYLEGPATTSPKTQSRRRDKSETDAITASDPTFDADNRDEDDNIKNSLKKSRILDSIDAVSSSAPFESLEIAGIILAQLDRLCKPFLPKRGSYPHLQNPMPKAMDAILGTDKFMLQRGLNLSDLFDGTFELCAIHVCSSTFESLNCLLRHLCSRKIETTTQLQLLNCQSRSQTARSPRADGDSANAIQAYMVFACLRLTQANLSQLLRSGLAKAALMLGRPQDVSNCSYASEVNRIRLSLNQIATTLVGFIDMNPRKLGYIFDSGAETTMASKVVAEAIDTLMLGLEIFYPCPSHLLDMVQHAMGSADLKHQPNATESCRCAVTGFVPFPKSKSALLSPLLRRLAEDSLLVKLLPSSVSIPLSQETITKLGVLRGLYTSLIDRVAADSIRAIGSRGSAQTASALDVGASSSRPLLELLKALQKQFAGWATGTSAWEVPFNWDSSTPLIDRLPFLIRRNYCVDDRDRTHMPLAWHVLIEYAQAVISSSCEFLLQVIVQEPAPSPTRYSRMNHNPTHGSQEHDSLDAAITQSIVCSLLPSLVSCIMAFKKNATIAAALLPDIRILLRMLDELNSKRRTQSSNTDLELVAKKANSAKITGSSRSFGVSDKGGGKRSDSFRRNPPAFAAVLTLPATMLLEKDVAVLATEMAITLTEGMPQFDMGGNVNREIMTTMLARWQTSSIFSGGLQLSLLTDSLKSTKGSIRMNGAVAHSVFDCAVHGIEGLGLGQSERIALSLPQRYVDMTLDLGQSWAFADSKLQHYSAAFGTNALAEFTAKLVSVPPVRSDPTSEAHWLCDRIRQQYTKTNPTYRMLIRHDHTEEIAMENAVFGVLLHHNVYVLSARHFAHYRSAKSMPTGFLWLWRVVAEFRRRLSGKKATVKKMAELEESKDEISTGFFRANLLPTIIDRCQLLTRLDVREVSEHQLHWNDNGFPDACNAGGYISRVSVSGLRSLRSHARTRYTKAKLPFLVAFPKSRWKQVRSALHTMARWKNLCRRNVKETLSLLEHEILDFLLDDAPVTSPDFLCALLVEPCRRVSSATKGFEILWEVTSSVSLDAILTDALWHVVQAFVLQQNTSVVQDTNAPVALLQQRDNALVDFLMHIVSSILDKIQAPDPNSKLVSLLLACWAMPFEVSLFDVVNGAEVLPLIRKLMQVCAPPRAVPECRDVSGLLSYEKDVQSDRSQLLQFLWLLFRFICVQFAPQVWDCSRQQALVSTDPSLSPSFDLLFEMYSDLVRAYFSSSRLPSLDAGDRPSVALAGTLRRSFEIIVSPRRFSTLSKGLTFSYEEMTAPTSPEVIPMSPLAKANEFSITAWFMISTATGSTDPAQDPGKLERRLVCLRGSEREILPYVLLLPENDATFIEVGLIVATMDDASSSSAAPHLVWERMVSKEPIPHGKWTHVSIVLEAAKLRLYINGVLDCQRAIAAAQITTFSAAQITTFSAAPVDLPFHFGRAPLASTQRASVDSAIRLLSAITSGTKHASSFLTRQNSTGLSVLKSFEGSLCHFRFHNRALSPIHVRIVFDEKTPLLDHANPVPVSTQLSLNTRADEGRLMDLNALLMLLTASSEGIIHFVNNSRWLHVMWTTILESASFQLQQSCLRVFTKLLSIQSPDVASAVILESVHPDTAELLGMQISKLAFLQQLFRIVGFAVSYCSSTEDAAADCPAEPLPPSLMLPVNIHGNYFSSPTATGMNESQHGHASSGLASELILMLQTLFEDRYETGWLRCILEVMKNACAEYAIAINATIFKIGKRQVSTATFREMEVSGCLHFMSGMVNFANPGSPAEFLHTSDMANFIHMEKFPTVNSRTGKSSESTIAFVVLDRPRQQPQSTHCRNAYGSWYKQVARAHAVCSGTDQTDEKRAIDRFLRINIKELAPVTSSSRWFRNPWRVVLPQQQDACVDIALKGFCLAYCSSEEQVNPTCSNHGASFLNKLQWKRSAMASLADSVVERTAALTLALVPRVLEAVIEMAIHSDHNGPYRVVMDAEVRSSILHQRLYHVLVELDDEAEGELNTLVSATMSLCVMDKPTTEEPAAPASVGVPITVNPASDTGSSKVVVTQIGMTQAGSARFDLGLRLDMSEPEGGGSDVNGTYRVRTQRVGNGDDDDDEEEEDDDDEDEDGEEEDEEEDDEDEEDGNENRAEFVDELMLMGFPEEWCIMALKQTENDIVSASAWIVDNLEYLSKLQSSLDKRRDQSEVVGFNEEEDDAEEDDDAAATNESNSIGLTTAQALVRPQSCPASEFASVHQDAKANEEPRELIRVSSIINDKEMARKVFGEMYFPFEEGGYRSNGRSLFAVNWRSHDPEALAASASKGLFDEEKAQDSATVSTIQYRREVEEMEMQVLVDRFIECEKCLTRMYARQVVGLVCWHAIHTNDANNVTQIFRGNYLSFFTLLKLVLFRGVDNPLMMRGGLCVTTMESMMSSVVKSLLRLEFDGFGAALIRFCCGALDAAASSKKYEAILWTQRDLQRSDVIALEEPAIELAAWLFDQFFSCCKGDENAVLLTQLVTELLLCLRRCFTATNLPLKLLAMHAASRILSLLPSAEVRVGVIKDACIVFDDVLNAAKHRYSRELVQNRLLFSTYLQGYIEFLLVLLRSEPKLLTADRVSAPHTIPSFGSSTDCRGAFGFDRKKCRSTLVSISDDGLSATFSGNEVWKTVLGTEALSTGLHSWQIRVDKSTSSYLFIGIASRRANVDSFLGADEHSWGFIGDKALYYQRNRVKAYGEAFAEGDTVGVRLDCERGMLSFSKNGVDLGVAFENVVGEVFPAVAFYSRHQKVTLVKDGWDFQHMTAFGSDGRSTESGGVEECLLTCEMMHCMLTRSHVRDSLMEQAYSMTTEWNNGVKKFVTTRTGSPLWVDVSPAVCSPLGFRAGERVRTSRGNGTVVGVADGRIWVEVDGEQGAWFVAPGKLRSLTLISVSNIADAAKEDRSLLSSKSDSRVDAVLSEASTPASSAPSRNAWGIASLEEFVFLVEDCMWTEALDGVLLKTINAHCESASTSPWNLSPIDLMTLLRKKEQDHSELSALLRTSNGVEQKIIARVGFLRFFNACLSRVVAFFDMSWYYFAQWSGFLPCELVSKCRGRIFVTIKNELFTSLMEKTANAPKKADDDYDYPEDLPQVMINRPKAASARCHDCDIKSLFHSIFGQAFEELHFLPLRTLRMVYSHPMDDGQLRSFKVKFEGEGVDDYGGPYREFFSQFFAELQMLKSEAGSSTLLDADSRPRHAEEEDGSNPTECFLPFLLPCPNWRNGVGENREKFVLNAALLAENRIAQSAELQSVEEKRQLHGEMFYFLGQMLGICVRTRVCVRLDLAMSVWKQLVGEQSTTDAEDALHALKEIDFVAFTLLRRLETILREYESLGQHHSAHKADLEEELAAMDLSFITHLSDGRMVELCENGSGRVVAMENLHEYLALVIEARKTECADVVNIIKQGLNSIVPVSSISLLTWDELEKRVCGVAEVDVELLKQNTEYDEDVSADDEFVQRFWRVLSEMVEEDKRAFLRFVWARSRLPVGSSNFHQKFKIQSLGAPTTATGNEGNPAANPGGAASAPATGTVMTSSTTPANAATTPPAGKGYTDTQLPKSHTCFFALQLPRYSTDAICRKQVLYAIHNCVEMDGDFRLADTEMTGWNDINPNDQLRF</sequence>
<evidence type="ECO:0000259" key="8">
    <source>
        <dbReference type="PROSITE" id="PS50188"/>
    </source>
</evidence>
<dbReference type="InterPro" id="IPR000569">
    <property type="entry name" value="HECT_dom"/>
</dbReference>
<dbReference type="GO" id="GO:0004842">
    <property type="term" value="F:ubiquitin-protein transferase activity"/>
    <property type="evidence" value="ECO:0007669"/>
    <property type="project" value="InterPro"/>
</dbReference>
<feature type="compositionally biased region" description="Low complexity" evidence="6">
    <location>
        <begin position="4626"/>
        <end position="4667"/>
    </location>
</feature>
<evidence type="ECO:0000256" key="5">
    <source>
        <dbReference type="PROSITE-ProRule" id="PRU00235"/>
    </source>
</evidence>
<dbReference type="PANTHER" id="PTHR45982">
    <property type="entry name" value="REGULATOR OF CHROMOSOME CONDENSATION"/>
    <property type="match status" value="1"/>
</dbReference>
<feature type="region of interest" description="Disordered" evidence="6">
    <location>
        <begin position="1106"/>
        <end position="1143"/>
    </location>
</feature>
<protein>
    <submittedName>
        <fullName evidence="10">Uncharacterized protein</fullName>
    </submittedName>
</protein>
<evidence type="ECO:0000259" key="9">
    <source>
        <dbReference type="PROSITE" id="PS50237"/>
    </source>
</evidence>
<dbReference type="PROSITE" id="PS50030">
    <property type="entry name" value="UBA"/>
    <property type="match status" value="1"/>
</dbReference>
<feature type="repeat" description="RCC1" evidence="5">
    <location>
        <begin position="733"/>
        <end position="786"/>
    </location>
</feature>
<dbReference type="CDD" id="cd11709">
    <property type="entry name" value="SPRY"/>
    <property type="match status" value="1"/>
</dbReference>
<feature type="compositionally biased region" description="Acidic residues" evidence="6">
    <location>
        <begin position="3201"/>
        <end position="3234"/>
    </location>
</feature>
<proteinExistence type="predicted"/>
<feature type="region of interest" description="Disordered" evidence="6">
    <location>
        <begin position="3290"/>
        <end position="3315"/>
    </location>
</feature>
<feature type="repeat" description="RCC1" evidence="5">
    <location>
        <begin position="842"/>
        <end position="893"/>
    </location>
</feature>
<feature type="compositionally biased region" description="Acidic residues" evidence="6">
    <location>
        <begin position="3300"/>
        <end position="3312"/>
    </location>
</feature>
<dbReference type="InterPro" id="IPR009060">
    <property type="entry name" value="UBA-like_sf"/>
</dbReference>
<feature type="region of interest" description="Disordered" evidence="6">
    <location>
        <begin position="3175"/>
        <end position="3236"/>
    </location>
</feature>
<reference evidence="10" key="1">
    <citation type="submission" date="2022-11" db="EMBL/GenBank/DDBJ databases">
        <authorList>
            <person name="Morgan W.R."/>
            <person name="Tartar A."/>
        </authorList>
    </citation>
    <scope>NUCLEOTIDE SEQUENCE</scope>
    <source>
        <strain evidence="10">ARSEF 373</strain>
    </source>
</reference>
<keyword evidence="2" id="KW-0677">Repeat</keyword>
<feature type="repeat" description="RCC1" evidence="5">
    <location>
        <begin position="947"/>
        <end position="1010"/>
    </location>
</feature>
<dbReference type="EMBL" id="DAKRPA010000007">
    <property type="protein sequence ID" value="DBA04539.1"/>
    <property type="molecule type" value="Genomic_DNA"/>
</dbReference>
<dbReference type="GO" id="GO:0005085">
    <property type="term" value="F:guanyl-nucleotide exchange factor activity"/>
    <property type="evidence" value="ECO:0007669"/>
    <property type="project" value="TreeGrafter"/>
</dbReference>
<evidence type="ECO:0000313" key="11">
    <source>
        <dbReference type="Proteomes" id="UP001146120"/>
    </source>
</evidence>
<dbReference type="PANTHER" id="PTHR45982:SF1">
    <property type="entry name" value="REGULATOR OF CHROMOSOME CONDENSATION"/>
    <property type="match status" value="1"/>
</dbReference>
<dbReference type="SMART" id="SM00165">
    <property type="entry name" value="UBA"/>
    <property type="match status" value="1"/>
</dbReference>
<dbReference type="PROSITE" id="PS50188">
    <property type="entry name" value="B302_SPRY"/>
    <property type="match status" value="1"/>
</dbReference>
<dbReference type="Gene3D" id="3.90.1750.10">
    <property type="entry name" value="Hect, E3 ligase catalytic domains"/>
    <property type="match status" value="1"/>
</dbReference>
<dbReference type="InterPro" id="IPR058923">
    <property type="entry name" value="RCC1-like_dom"/>
</dbReference>
<name>A0AAV2ZFD2_9STRA</name>
<reference evidence="10" key="2">
    <citation type="journal article" date="2023" name="Microbiol Resour">
        <title>Decontamination and Annotation of the Draft Genome Sequence of the Oomycete Lagenidium giganteum ARSEF 373.</title>
        <authorList>
            <person name="Morgan W.R."/>
            <person name="Tartar A."/>
        </authorList>
    </citation>
    <scope>NUCLEOTIDE SEQUENCE</scope>
    <source>
        <strain evidence="10">ARSEF 373</strain>
    </source>
</reference>
<dbReference type="SMART" id="SM00119">
    <property type="entry name" value="HECTc"/>
    <property type="match status" value="1"/>
</dbReference>
<dbReference type="GO" id="GO:0005737">
    <property type="term" value="C:cytoplasm"/>
    <property type="evidence" value="ECO:0007669"/>
    <property type="project" value="TreeGrafter"/>
</dbReference>
<dbReference type="Gene3D" id="2.130.10.30">
    <property type="entry name" value="Regulator of chromosome condensation 1/beta-lactamase-inhibitor protein II"/>
    <property type="match status" value="2"/>
</dbReference>
<feature type="domain" description="HECT" evidence="9">
    <location>
        <begin position="4262"/>
        <end position="4718"/>
    </location>
</feature>
<evidence type="ECO:0000313" key="10">
    <source>
        <dbReference type="EMBL" id="DBA04539.1"/>
    </source>
</evidence>
<feature type="repeat" description="RCC1" evidence="5">
    <location>
        <begin position="1011"/>
        <end position="1062"/>
    </location>
</feature>
<dbReference type="InterPro" id="IPR000408">
    <property type="entry name" value="Reg_chr_condens"/>
</dbReference>
<evidence type="ECO:0000256" key="3">
    <source>
        <dbReference type="ARBA" id="ARBA00022786"/>
    </source>
</evidence>
<dbReference type="SMART" id="SM00449">
    <property type="entry name" value="SPRY"/>
    <property type="match status" value="1"/>
</dbReference>
<dbReference type="InterPro" id="IPR035983">
    <property type="entry name" value="Hect_E3_ubiquitin_ligase"/>
</dbReference>
<feature type="compositionally biased region" description="Low complexity" evidence="6">
    <location>
        <begin position="41"/>
        <end position="52"/>
    </location>
</feature>
<feature type="repeat" description="RCC1" evidence="5">
    <location>
        <begin position="894"/>
        <end position="946"/>
    </location>
</feature>
<dbReference type="SUPFAM" id="SSF46934">
    <property type="entry name" value="UBA-like"/>
    <property type="match status" value="1"/>
</dbReference>
<feature type="repeat" description="RCC1" evidence="5">
    <location>
        <begin position="681"/>
        <end position="732"/>
    </location>
</feature>
<feature type="domain" description="B30.2/SPRY" evidence="8">
    <location>
        <begin position="3703"/>
        <end position="3884"/>
    </location>
</feature>
<accession>A0AAV2ZFD2</accession>
<dbReference type="Pfam" id="PF13385">
    <property type="entry name" value="Laminin_G_3"/>
    <property type="match status" value="1"/>
</dbReference>
<dbReference type="SUPFAM" id="SSF49899">
    <property type="entry name" value="Concanavalin A-like lectins/glucanases"/>
    <property type="match status" value="2"/>
</dbReference>
<dbReference type="Proteomes" id="UP001146120">
    <property type="component" value="Unassembled WGS sequence"/>
</dbReference>
<dbReference type="CDD" id="cd14306">
    <property type="entry name" value="UBA_VP13D"/>
    <property type="match status" value="1"/>
</dbReference>
<evidence type="ECO:0000256" key="4">
    <source>
        <dbReference type="PROSITE-ProRule" id="PRU00104"/>
    </source>
</evidence>
<dbReference type="SUPFAM" id="SSF50985">
    <property type="entry name" value="RCC1/BLIP-II"/>
    <property type="match status" value="2"/>
</dbReference>
<dbReference type="InterPro" id="IPR051553">
    <property type="entry name" value="Ran_GTPase-activating"/>
</dbReference>
<dbReference type="InterPro" id="IPR043136">
    <property type="entry name" value="B30.2/SPRY_sf"/>
</dbReference>
<comment type="caution">
    <text evidence="10">The sequence shown here is derived from an EMBL/GenBank/DDBJ whole genome shotgun (WGS) entry which is preliminary data.</text>
</comment>
<feature type="active site" description="Glycyl thioester intermediate" evidence="4">
    <location>
        <position position="4682"/>
    </location>
</feature>
<dbReference type="InterPro" id="IPR013320">
    <property type="entry name" value="ConA-like_dom_sf"/>
</dbReference>
<dbReference type="Pfam" id="PF25390">
    <property type="entry name" value="WD40_RLD"/>
    <property type="match status" value="1"/>
</dbReference>
<feature type="repeat" description="RCC1" evidence="5">
    <location>
        <begin position="787"/>
        <end position="838"/>
    </location>
</feature>
<dbReference type="Gene3D" id="3.30.2410.10">
    <property type="entry name" value="Hect, E3 ligase catalytic domain"/>
    <property type="match status" value="1"/>
</dbReference>
<dbReference type="Gene3D" id="1.10.8.10">
    <property type="entry name" value="DNA helicase RuvA subunit, C-terminal domain"/>
    <property type="match status" value="1"/>
</dbReference>
<dbReference type="InterPro" id="IPR009091">
    <property type="entry name" value="RCC1/BLIP-II"/>
</dbReference>
<keyword evidence="3 4" id="KW-0833">Ubl conjugation pathway</keyword>
<keyword evidence="1" id="KW-0344">Guanine-nucleotide releasing factor</keyword>
<feature type="region of interest" description="Disordered" evidence="6">
    <location>
        <begin position="479"/>
        <end position="504"/>
    </location>
</feature>
<dbReference type="Gene3D" id="3.30.2160.10">
    <property type="entry name" value="Hect, E3 ligase catalytic domain"/>
    <property type="match status" value="1"/>
</dbReference>
<dbReference type="SUPFAM" id="SSF56204">
    <property type="entry name" value="Hect, E3 ligase catalytic domain"/>
    <property type="match status" value="1"/>
</dbReference>
<dbReference type="PROSITE" id="PS50237">
    <property type="entry name" value="HECT"/>
    <property type="match status" value="1"/>
</dbReference>
<dbReference type="Pfam" id="PF00622">
    <property type="entry name" value="SPRY"/>
    <property type="match status" value="1"/>
</dbReference>
<gene>
    <name evidence="10" type="ORF">N0F65_011087</name>
</gene>